<keyword evidence="3" id="KW-1185">Reference proteome</keyword>
<comment type="caution">
    <text evidence="2">The sequence shown here is derived from an EMBL/GenBank/DDBJ whole genome shotgun (WGS) entry which is preliminary data.</text>
</comment>
<protein>
    <submittedName>
        <fullName evidence="2">Uncharacterized protein</fullName>
    </submittedName>
</protein>
<accession>A0AAV6TFR7</accession>
<sequence>MGLEKAPGANESTKGPGEVAAFGIPPSLAGGAHRGPAAFSPLWNGGVLAHTLGPERWGTMPGQDEGPRENLVEVRSGSDVQIDRQTGSSGVRLIEPLVAGFSPRSFPQDSWRSLNSVSSVKNE</sequence>
<gene>
    <name evidence="2" type="ORF">JTE90_004669</name>
</gene>
<dbReference type="EMBL" id="JAFNEN010005081">
    <property type="protein sequence ID" value="KAG8170654.1"/>
    <property type="molecule type" value="Genomic_DNA"/>
</dbReference>
<name>A0AAV6TFR7_9ARAC</name>
<reference evidence="2 3" key="1">
    <citation type="journal article" date="2022" name="Nat. Ecol. Evol.">
        <title>A masculinizing supergene underlies an exaggerated male reproductive morph in a spider.</title>
        <authorList>
            <person name="Hendrickx F."/>
            <person name="De Corte Z."/>
            <person name="Sonet G."/>
            <person name="Van Belleghem S.M."/>
            <person name="Kostlbacher S."/>
            <person name="Vangestel C."/>
        </authorList>
    </citation>
    <scope>NUCLEOTIDE SEQUENCE [LARGE SCALE GENOMIC DNA]</scope>
    <source>
        <strain evidence="2">W744_W776</strain>
    </source>
</reference>
<evidence type="ECO:0000313" key="3">
    <source>
        <dbReference type="Proteomes" id="UP000827092"/>
    </source>
</evidence>
<feature type="region of interest" description="Disordered" evidence="1">
    <location>
        <begin position="1"/>
        <end position="21"/>
    </location>
</feature>
<dbReference type="Proteomes" id="UP000827092">
    <property type="component" value="Unassembled WGS sequence"/>
</dbReference>
<evidence type="ECO:0000313" key="2">
    <source>
        <dbReference type="EMBL" id="KAG8170654.1"/>
    </source>
</evidence>
<organism evidence="2 3">
    <name type="scientific">Oedothorax gibbosus</name>
    <dbReference type="NCBI Taxonomy" id="931172"/>
    <lineage>
        <taxon>Eukaryota</taxon>
        <taxon>Metazoa</taxon>
        <taxon>Ecdysozoa</taxon>
        <taxon>Arthropoda</taxon>
        <taxon>Chelicerata</taxon>
        <taxon>Arachnida</taxon>
        <taxon>Araneae</taxon>
        <taxon>Araneomorphae</taxon>
        <taxon>Entelegynae</taxon>
        <taxon>Araneoidea</taxon>
        <taxon>Linyphiidae</taxon>
        <taxon>Erigoninae</taxon>
        <taxon>Oedothorax</taxon>
    </lineage>
</organism>
<dbReference type="AlphaFoldDB" id="A0AAV6TFR7"/>
<proteinExistence type="predicted"/>
<evidence type="ECO:0000256" key="1">
    <source>
        <dbReference type="SAM" id="MobiDB-lite"/>
    </source>
</evidence>